<evidence type="ECO:0000256" key="1">
    <source>
        <dbReference type="SAM" id="MobiDB-lite"/>
    </source>
</evidence>
<organism evidence="3 4">
    <name type="scientific">Schizothecium vesticola</name>
    <dbReference type="NCBI Taxonomy" id="314040"/>
    <lineage>
        <taxon>Eukaryota</taxon>
        <taxon>Fungi</taxon>
        <taxon>Dikarya</taxon>
        <taxon>Ascomycota</taxon>
        <taxon>Pezizomycotina</taxon>
        <taxon>Sordariomycetes</taxon>
        <taxon>Sordariomycetidae</taxon>
        <taxon>Sordariales</taxon>
        <taxon>Schizotheciaceae</taxon>
        <taxon>Schizothecium</taxon>
    </lineage>
</organism>
<dbReference type="PANTHER" id="PTHR13490:SF0">
    <property type="entry name" value="SMALL RIBOSOMAL SUBUNIT PROTEIN MS35"/>
    <property type="match status" value="1"/>
</dbReference>
<proteinExistence type="predicted"/>
<reference evidence="3" key="1">
    <citation type="submission" date="2023-06" db="EMBL/GenBank/DDBJ databases">
        <title>Genome-scale phylogeny and comparative genomics of the fungal order Sordariales.</title>
        <authorList>
            <consortium name="Lawrence Berkeley National Laboratory"/>
            <person name="Hensen N."/>
            <person name="Bonometti L."/>
            <person name="Westerberg I."/>
            <person name="Brannstrom I.O."/>
            <person name="Guillou S."/>
            <person name="Cros-Aarteil S."/>
            <person name="Calhoun S."/>
            <person name="Haridas S."/>
            <person name="Kuo A."/>
            <person name="Mondo S."/>
            <person name="Pangilinan J."/>
            <person name="Riley R."/>
            <person name="LaButti K."/>
            <person name="Andreopoulos B."/>
            <person name="Lipzen A."/>
            <person name="Chen C."/>
            <person name="Yanf M."/>
            <person name="Daum C."/>
            <person name="Ng V."/>
            <person name="Clum A."/>
            <person name="Steindorff A."/>
            <person name="Ohm R."/>
            <person name="Martin F."/>
            <person name="Silar P."/>
            <person name="Natvig D."/>
            <person name="Lalanne C."/>
            <person name="Gautier V."/>
            <person name="Ament-velasquez S.L."/>
            <person name="Kruys A."/>
            <person name="Hutchinson M.I."/>
            <person name="Powell A.J."/>
            <person name="Barry K."/>
            <person name="Miller A.N."/>
            <person name="Grigoriev I.V."/>
            <person name="Debuchy R."/>
            <person name="Gladieux P."/>
            <person name="Thoren M.H."/>
            <person name="Johannesson H."/>
        </authorList>
    </citation>
    <scope>NUCLEOTIDE SEQUENCE</scope>
    <source>
        <strain evidence="3">SMH3187-1</strain>
    </source>
</reference>
<feature type="domain" description="Small ribosomal subunit protein mS35 mitochondrial conserved" evidence="2">
    <location>
        <begin position="191"/>
        <end position="311"/>
    </location>
</feature>
<dbReference type="GO" id="GO:0003735">
    <property type="term" value="F:structural constituent of ribosome"/>
    <property type="evidence" value="ECO:0007669"/>
    <property type="project" value="InterPro"/>
</dbReference>
<keyword evidence="4" id="KW-1185">Reference proteome</keyword>
<evidence type="ECO:0000259" key="2">
    <source>
        <dbReference type="Pfam" id="PF10213"/>
    </source>
</evidence>
<dbReference type="EMBL" id="JAUKUD010000005">
    <property type="protein sequence ID" value="KAK0742866.1"/>
    <property type="molecule type" value="Genomic_DNA"/>
</dbReference>
<dbReference type="PANTHER" id="PTHR13490">
    <property type="entry name" value="MITOCHONDRIAL 28S RIBOSOMAL PROTEIN S28"/>
    <property type="match status" value="1"/>
</dbReference>
<feature type="region of interest" description="Disordered" evidence="1">
    <location>
        <begin position="1"/>
        <end position="57"/>
    </location>
</feature>
<protein>
    <submittedName>
        <fullName evidence="3">Mitochondrial ribosomal subunit protein-domain-containing protein</fullName>
    </submittedName>
</protein>
<dbReference type="AlphaFoldDB" id="A0AA40EP20"/>
<accession>A0AA40EP20</accession>
<comment type="caution">
    <text evidence="3">The sequence shown here is derived from an EMBL/GenBank/DDBJ whole genome shotgun (WGS) entry which is preliminary data.</text>
</comment>
<dbReference type="Pfam" id="PF10213">
    <property type="entry name" value="MRP-S28"/>
    <property type="match status" value="1"/>
</dbReference>
<dbReference type="InterPro" id="IPR019349">
    <property type="entry name" value="Ribosomal_mS35_mit"/>
</dbReference>
<feature type="compositionally biased region" description="Basic and acidic residues" evidence="1">
    <location>
        <begin position="353"/>
        <end position="374"/>
    </location>
</feature>
<dbReference type="GO" id="GO:0032543">
    <property type="term" value="P:mitochondrial translation"/>
    <property type="evidence" value="ECO:0007669"/>
    <property type="project" value="InterPro"/>
</dbReference>
<name>A0AA40EP20_9PEZI</name>
<dbReference type="GO" id="GO:0005763">
    <property type="term" value="C:mitochondrial small ribosomal subunit"/>
    <property type="evidence" value="ECO:0007669"/>
    <property type="project" value="TreeGrafter"/>
</dbReference>
<evidence type="ECO:0000313" key="4">
    <source>
        <dbReference type="Proteomes" id="UP001172155"/>
    </source>
</evidence>
<dbReference type="Proteomes" id="UP001172155">
    <property type="component" value="Unassembled WGS sequence"/>
</dbReference>
<evidence type="ECO:0000313" key="3">
    <source>
        <dbReference type="EMBL" id="KAK0742866.1"/>
    </source>
</evidence>
<gene>
    <name evidence="3" type="ORF">B0T18DRAFT_391760</name>
</gene>
<sequence>MAATTKSLRHCLRTCSRPPPPYLRTAALPLRQRRALSTTPPRRREEPEEPEETLGIPTYAEGIKNLLKRKELQPGDRPMLERLLKELQDNPDKAEFYERKYRARRDWSRVPYHEGLAPLSRPVKPKAKRASFWNKNEPDPDLVTAEVGEDEWEEDDMLSIAHDKLEEHREYRQYARITVWEMPLLAKFAKEFRPPTQDEVLRFRYTTYMGEFHPADRKVVVEFCPEDLADLTDLQRMKLKKLAGARYNPEKDIVKMSCERFEHQAQNKRYLGDTVQKLIEAAKDPSDTFEDVPLDTRHHRSKPKPKFPVQWRMTDERKAELEALRKQVYDARGLPIPAVRGENTPKAAAGEGKQAEVRPELIPEHAHVGHDKRL</sequence>
<dbReference type="InterPro" id="IPR039848">
    <property type="entry name" value="Ribosomal_mS35_mt"/>
</dbReference>
<feature type="region of interest" description="Disordered" evidence="1">
    <location>
        <begin position="336"/>
        <end position="374"/>
    </location>
</feature>